<feature type="compositionally biased region" description="Low complexity" evidence="1">
    <location>
        <begin position="28"/>
        <end position="40"/>
    </location>
</feature>
<evidence type="ECO:0000313" key="3">
    <source>
        <dbReference type="Proteomes" id="UP000235388"/>
    </source>
</evidence>
<comment type="caution">
    <text evidence="2">The sequence shown here is derived from an EMBL/GenBank/DDBJ whole genome shotgun (WGS) entry which is preliminary data.</text>
</comment>
<gene>
    <name evidence="2" type="ORF">PCANC_15301</name>
</gene>
<accession>A0A2N5UNF6</accession>
<evidence type="ECO:0000256" key="1">
    <source>
        <dbReference type="SAM" id="MobiDB-lite"/>
    </source>
</evidence>
<evidence type="ECO:0000313" key="2">
    <source>
        <dbReference type="EMBL" id="PLW39304.1"/>
    </source>
</evidence>
<feature type="region of interest" description="Disordered" evidence="1">
    <location>
        <begin position="1"/>
        <end position="108"/>
    </location>
</feature>
<reference evidence="2 3" key="1">
    <citation type="submission" date="2017-11" db="EMBL/GenBank/DDBJ databases">
        <title>De novo assembly and phasing of dikaryotic genomes from two isolates of Puccinia coronata f. sp. avenae, the causal agent of oat crown rust.</title>
        <authorList>
            <person name="Miller M.E."/>
            <person name="Zhang Y."/>
            <person name="Omidvar V."/>
            <person name="Sperschneider J."/>
            <person name="Schwessinger B."/>
            <person name="Raley C."/>
            <person name="Palmer J.M."/>
            <person name="Garnica D."/>
            <person name="Upadhyaya N."/>
            <person name="Rathjen J."/>
            <person name="Taylor J.M."/>
            <person name="Park R.F."/>
            <person name="Dodds P.N."/>
            <person name="Hirsch C.D."/>
            <person name="Kianian S.F."/>
            <person name="Figueroa M."/>
        </authorList>
    </citation>
    <scope>NUCLEOTIDE SEQUENCE [LARGE SCALE GENOMIC DNA]</scope>
    <source>
        <strain evidence="2">12NC29</strain>
    </source>
</reference>
<dbReference type="AlphaFoldDB" id="A0A2N5UNF6"/>
<proteinExistence type="predicted"/>
<protein>
    <submittedName>
        <fullName evidence="2">Uncharacterized protein</fullName>
    </submittedName>
</protein>
<organism evidence="2 3">
    <name type="scientific">Puccinia coronata f. sp. avenae</name>
    <dbReference type="NCBI Taxonomy" id="200324"/>
    <lineage>
        <taxon>Eukaryota</taxon>
        <taxon>Fungi</taxon>
        <taxon>Dikarya</taxon>
        <taxon>Basidiomycota</taxon>
        <taxon>Pucciniomycotina</taxon>
        <taxon>Pucciniomycetes</taxon>
        <taxon>Pucciniales</taxon>
        <taxon>Pucciniaceae</taxon>
        <taxon>Puccinia</taxon>
    </lineage>
</organism>
<dbReference type="EMBL" id="PGCJ01000196">
    <property type="protein sequence ID" value="PLW39304.1"/>
    <property type="molecule type" value="Genomic_DNA"/>
</dbReference>
<sequence>MLKFTPKNISNIPGRFEEVLVGTPTPDSPNANPANQSSNAPPAPFKHYPWVPASQSAPNNDIDASNILSGSRRSGHSANAVGYMKEDPDPTMRPSGTALTAEKDPSGGLVQHGIGQDCPMLCWTSQSDHLV</sequence>
<feature type="compositionally biased region" description="Polar residues" evidence="1">
    <location>
        <begin position="53"/>
        <end position="72"/>
    </location>
</feature>
<dbReference type="Proteomes" id="UP000235388">
    <property type="component" value="Unassembled WGS sequence"/>
</dbReference>
<keyword evidence="3" id="KW-1185">Reference proteome</keyword>
<name>A0A2N5UNF6_9BASI</name>